<dbReference type="PANTHER" id="PTHR32305:SF15">
    <property type="entry name" value="PROTEIN RHSA-RELATED"/>
    <property type="match status" value="1"/>
</dbReference>
<dbReference type="NCBIfam" id="TIGR01643">
    <property type="entry name" value="YD_repeat_2x"/>
    <property type="match status" value="11"/>
</dbReference>
<keyword evidence="1" id="KW-0677">Repeat</keyword>
<dbReference type="InterPro" id="IPR057580">
    <property type="entry name" value="Deam_C"/>
</dbReference>
<dbReference type="RefSeq" id="WP_100114289.1">
    <property type="nucleotide sequence ID" value="NZ_MDVB01000119.1"/>
</dbReference>
<evidence type="ECO:0000256" key="2">
    <source>
        <dbReference type="SAM" id="MobiDB-lite"/>
    </source>
</evidence>
<reference evidence="5 6" key="1">
    <citation type="journal article" date="2017" name="MBio">
        <title>Type VI secretion-mediated competition in the bee gut microbiome.</title>
        <authorList>
            <person name="Steele M.I."/>
            <person name="Kwong W.K."/>
            <person name="Powell J.E."/>
            <person name="Whiteley M."/>
            <person name="Moran N.A."/>
        </authorList>
    </citation>
    <scope>NUCLEOTIDE SEQUENCE [LARGE SCALE GENOMIC DNA]</scope>
    <source>
        <strain evidence="5 6">App2-2</strain>
    </source>
</reference>
<name>A0A2N9WQT8_9NEIS</name>
<dbReference type="Pfam" id="PF24241">
    <property type="entry name" value="Deam_C"/>
    <property type="match status" value="1"/>
</dbReference>
<evidence type="ECO:0000313" key="5">
    <source>
        <dbReference type="EMBL" id="PIT12174.1"/>
    </source>
</evidence>
<organism evidence="5 6">
    <name type="scientific">Snodgrassella alvi</name>
    <dbReference type="NCBI Taxonomy" id="1196083"/>
    <lineage>
        <taxon>Bacteria</taxon>
        <taxon>Pseudomonadati</taxon>
        <taxon>Pseudomonadota</taxon>
        <taxon>Betaproteobacteria</taxon>
        <taxon>Neisseriales</taxon>
        <taxon>Neisseriaceae</taxon>
        <taxon>Snodgrassella</taxon>
    </lineage>
</organism>
<feature type="domain" description="Teneurin-like YD-shell" evidence="4">
    <location>
        <begin position="433"/>
        <end position="607"/>
    </location>
</feature>
<sequence length="1446" mass="161663">MKIKNTKRHRIRAVDKLLSITGSFIIMLLITLSQIAYASVRLPNTEYTENTVDMRVKVLGGEVKLKRTWENGRWYLNPAWAELRFVLDPLDNSVKTIDRAGTLYQRSGTADLYTFHQVSIRKTDSGWRWTDMLGNWINYDSKGRPLDYGNASNVKVSFELDKDGRRKAIKDHNGELVYSLDYDNKEHLIKATDRSGRSVSYSWSGDQLTKVTDVMGNVWKYGYDKNGQLNSKTEPDGGITKIDYVLSVPSLHMFMDSGRNGGKISQSTVVNTGAADHENKLARVGKITAKTGAVTVYNTEYNRVNKQYTITVTDPLGIKTVNVFDSQGRQLSKTVNNELKLRYEQDTATNQVKIFNERGIATIVQKDSEERPIKIIAADGSTENYQYNTKGMLTKHIDAGGNVTELQYNDQNKVTQIIQAKGKPEQHITSWEYDQYGQANGIKSGKKQIINLQQTLDKYGNISSYTDANGNTYQFTHNVQGQVTSVKTPENNIWQLNYNAAGIPEQAIDPQGRITKYTSDALGRITQITDSMGNTTNYSYQYNSQGWQVRATDALNQTYTYNYDLAGNPVSVISPSGLEIKQSYDKQGRPKSQQDSAGNITSVEYGNKGSGLDGLIVKTLYPTYTETYNYNTIGLPTSVSQVLDNNISLMTSISYNEQGLPASITNPDGSTFMARYDAYGNIIKTIDALGGEISNSWDEMGNLESITDPGGRSYTFSYDNNGNLIKETGASGNQTEYIYNTVDQLIAQKDANGNEIHYQYDQTGNLIEESYFAKGQTTAEQRITYSYNDAGQLTGVNQVGDTQSSFNYVLDKLGRRIKETITYQSNNQKISKELKYSYDADGNLASITYPDNSVVQYHYAQGQLQQVQLPNGEQITWDRYRWNQPESITAPGSKTSITYTALQQPLSIRVTNADNKVLLQRNYQYDKSGNIIQSNTEQGIIDYRYDALDRLTQVNPDQSLQQKGLPVESYSYDATGNRTGSAHQTGEWQYNSNGQLTQWGEGKQQTALSYDATGNLISEQLNGKQRSYQYDSINQLISIQDGDTEKAHYQYDPFGRRISKTVNGETTYYLYSDEGLIAELDQNGTMQVAYGWMPDTVWGTSPLWQASLDNNQTLKNADYQYLITDYLGTPQLAVNSRGQQTWKGIADAFGNTQLDPDNQITLNLRQPGQYYDQESGLYYNFARHYNPQTGRYIEADPLGVGGGLNLYGYANANPLIYMDPYGLYAWANFVDDASNFSAGFGDAVSLGATKWIRKEYDIGSVDECSGWYNVGHVGGMIVNFYIVNKATDFVVGKAAAYVTAYKAARKPVVTAELKIGGRTFKDYNQNARAARSKRKADPNKKTLIHDQVAKREKKTGKSKPNGDMSSAHAEIGALQQAADKGVTKGADAVMKVTGKDLCDYCQKDVVAMAKASKLNSLKVFAETKTTYKTYEWEAGMARFKITENPK</sequence>
<evidence type="ECO:0000313" key="6">
    <source>
        <dbReference type="Proteomes" id="UP000231293"/>
    </source>
</evidence>
<feature type="region of interest" description="Disordered" evidence="2">
    <location>
        <begin position="1326"/>
        <end position="1365"/>
    </location>
</feature>
<dbReference type="NCBIfam" id="TIGR03696">
    <property type="entry name" value="Rhs_assc_core"/>
    <property type="match status" value="1"/>
</dbReference>
<evidence type="ECO:0008006" key="7">
    <source>
        <dbReference type="Google" id="ProtNLM"/>
    </source>
</evidence>
<comment type="caution">
    <text evidence="5">The sequence shown here is derived from an EMBL/GenBank/DDBJ whole genome shotgun (WGS) entry which is preliminary data.</text>
</comment>
<dbReference type="EMBL" id="MDVB01000119">
    <property type="protein sequence ID" value="PIT12174.1"/>
    <property type="molecule type" value="Genomic_DNA"/>
</dbReference>
<dbReference type="Gene3D" id="2.180.10.10">
    <property type="entry name" value="RHS repeat-associated core"/>
    <property type="match status" value="4"/>
</dbReference>
<evidence type="ECO:0000259" key="3">
    <source>
        <dbReference type="Pfam" id="PF24241"/>
    </source>
</evidence>
<feature type="compositionally biased region" description="Polar residues" evidence="2">
    <location>
        <begin position="590"/>
        <end position="603"/>
    </location>
</feature>
<feature type="compositionally biased region" description="Basic and acidic residues" evidence="2">
    <location>
        <begin position="1335"/>
        <end position="1350"/>
    </location>
</feature>
<feature type="domain" description="Teneurin-like YD-shell" evidence="4">
    <location>
        <begin position="902"/>
        <end position="1196"/>
    </location>
</feature>
<feature type="domain" description="Putative cytidine deaminase C-terminal" evidence="3">
    <location>
        <begin position="1305"/>
        <end position="1440"/>
    </location>
</feature>
<accession>A0A2N9WQT8</accession>
<dbReference type="PANTHER" id="PTHR32305">
    <property type="match status" value="1"/>
</dbReference>
<feature type="region of interest" description="Disordered" evidence="2">
    <location>
        <begin position="583"/>
        <end position="603"/>
    </location>
</feature>
<dbReference type="InterPro" id="IPR031325">
    <property type="entry name" value="RHS_repeat"/>
</dbReference>
<dbReference type="InterPro" id="IPR022385">
    <property type="entry name" value="Rhs_assc_core"/>
</dbReference>
<dbReference type="InterPro" id="IPR006530">
    <property type="entry name" value="YD"/>
</dbReference>
<dbReference type="Pfam" id="PF25023">
    <property type="entry name" value="TEN_YD-shell"/>
    <property type="match status" value="4"/>
</dbReference>
<dbReference type="InterPro" id="IPR050708">
    <property type="entry name" value="T6SS_VgrG/RHS"/>
</dbReference>
<protein>
    <recommendedName>
        <fullName evidence="7">RHS repeat protein</fullName>
    </recommendedName>
</protein>
<evidence type="ECO:0000259" key="4">
    <source>
        <dbReference type="Pfam" id="PF25023"/>
    </source>
</evidence>
<evidence type="ECO:0000256" key="1">
    <source>
        <dbReference type="ARBA" id="ARBA00022737"/>
    </source>
</evidence>
<feature type="domain" description="Teneurin-like YD-shell" evidence="4">
    <location>
        <begin position="137"/>
        <end position="248"/>
    </location>
</feature>
<proteinExistence type="predicted"/>
<dbReference type="Proteomes" id="UP000231293">
    <property type="component" value="Unassembled WGS sequence"/>
</dbReference>
<dbReference type="Pfam" id="PF05593">
    <property type="entry name" value="RHS_repeat"/>
    <property type="match status" value="2"/>
</dbReference>
<gene>
    <name evidence="5" type="ORF">BGI32_10570</name>
</gene>
<feature type="domain" description="Teneurin-like YD-shell" evidence="4">
    <location>
        <begin position="694"/>
        <end position="826"/>
    </location>
</feature>
<dbReference type="InterPro" id="IPR056823">
    <property type="entry name" value="TEN-like_YD-shell"/>
</dbReference>